<gene>
    <name evidence="2" type="ORF">MYP_449</name>
</gene>
<evidence type="ECO:0000313" key="2">
    <source>
        <dbReference type="EMBL" id="GAL83223.1"/>
    </source>
</evidence>
<dbReference type="CDD" id="cd00038">
    <property type="entry name" value="CAP_ED"/>
    <property type="match status" value="1"/>
</dbReference>
<evidence type="ECO:0000313" key="3">
    <source>
        <dbReference type="Proteomes" id="UP000030185"/>
    </source>
</evidence>
<accession>A0A098LA63</accession>
<organism evidence="2 3">
    <name type="scientific">Sporocytophaga myxococcoides</name>
    <dbReference type="NCBI Taxonomy" id="153721"/>
    <lineage>
        <taxon>Bacteria</taxon>
        <taxon>Pseudomonadati</taxon>
        <taxon>Bacteroidota</taxon>
        <taxon>Cytophagia</taxon>
        <taxon>Cytophagales</taxon>
        <taxon>Cytophagaceae</taxon>
        <taxon>Sporocytophaga</taxon>
    </lineage>
</organism>
<sequence length="182" mass="21243">MKSFNLLTEDEINSFLSIAEVFNLERGEYFIREGNICNTVAYVDSGILRSFYTTPEGEEMTYCISFQNSFMTAYSSFITGIPTMENVQAITPVKLLLLQKKDIEQISGNSANWLRFAKIMAENEYLELEKRVFSYQRESARERYRNLLQTRPEFIEQIPLKFLASYLGITPRHLSRLRAEMI</sequence>
<dbReference type="InterPro" id="IPR018490">
    <property type="entry name" value="cNMP-bd_dom_sf"/>
</dbReference>
<proteinExistence type="predicted"/>
<evidence type="ECO:0000259" key="1">
    <source>
        <dbReference type="PROSITE" id="PS50042"/>
    </source>
</evidence>
<dbReference type="STRING" id="153721.MYP_449"/>
<keyword evidence="3" id="KW-1185">Reference proteome</keyword>
<reference evidence="2 3" key="1">
    <citation type="submission" date="2014-09" db="EMBL/GenBank/DDBJ databases">
        <title>Sporocytophaga myxococcoides PG-01 genome sequencing.</title>
        <authorList>
            <person name="Liu L."/>
            <person name="Gao P.J."/>
            <person name="Chen G.J."/>
            <person name="Wang L.S."/>
        </authorList>
    </citation>
    <scope>NUCLEOTIDE SEQUENCE [LARGE SCALE GENOMIC DNA]</scope>
    <source>
        <strain evidence="2 3">PG-01</strain>
    </source>
</reference>
<dbReference type="Gene3D" id="2.60.120.10">
    <property type="entry name" value="Jelly Rolls"/>
    <property type="match status" value="1"/>
</dbReference>
<name>A0A098LA63_9BACT</name>
<dbReference type="InterPro" id="IPR014710">
    <property type="entry name" value="RmlC-like_jellyroll"/>
</dbReference>
<dbReference type="PROSITE" id="PS50042">
    <property type="entry name" value="CNMP_BINDING_3"/>
    <property type="match status" value="1"/>
</dbReference>
<dbReference type="InterPro" id="IPR000595">
    <property type="entry name" value="cNMP-bd_dom"/>
</dbReference>
<dbReference type="Proteomes" id="UP000030185">
    <property type="component" value="Unassembled WGS sequence"/>
</dbReference>
<feature type="domain" description="Cyclic nucleotide-binding" evidence="1">
    <location>
        <begin position="3"/>
        <end position="106"/>
    </location>
</feature>
<dbReference type="eggNOG" id="COG0664">
    <property type="taxonomic scope" value="Bacteria"/>
</dbReference>
<dbReference type="SUPFAM" id="SSF51206">
    <property type="entry name" value="cAMP-binding domain-like"/>
    <property type="match status" value="1"/>
</dbReference>
<dbReference type="AlphaFoldDB" id="A0A098LA63"/>
<comment type="caution">
    <text evidence="2">The sequence shown here is derived from an EMBL/GenBank/DDBJ whole genome shotgun (WGS) entry which is preliminary data.</text>
</comment>
<protein>
    <submittedName>
        <fullName evidence="2">cAMP-binding protein</fullName>
    </submittedName>
</protein>
<dbReference type="EMBL" id="BBLT01000001">
    <property type="protein sequence ID" value="GAL83223.1"/>
    <property type="molecule type" value="Genomic_DNA"/>
</dbReference>
<dbReference type="Pfam" id="PF00027">
    <property type="entry name" value="cNMP_binding"/>
    <property type="match status" value="1"/>
</dbReference>